<dbReference type="Proteomes" id="UP001629536">
    <property type="component" value="Unassembled WGS sequence"/>
</dbReference>
<feature type="transmembrane region" description="Helical" evidence="1">
    <location>
        <begin position="298"/>
        <end position="321"/>
    </location>
</feature>
<comment type="caution">
    <text evidence="2">The sequence shown here is derived from an EMBL/GenBank/DDBJ whole genome shotgun (WGS) entry which is preliminary data.</text>
</comment>
<gene>
    <name evidence="2" type="ORF">ABGF40_01750</name>
</gene>
<evidence type="ECO:0000313" key="3">
    <source>
        <dbReference type="Proteomes" id="UP001629536"/>
    </source>
</evidence>
<proteinExistence type="predicted"/>
<dbReference type="EMBL" id="JBFNFH010000002">
    <property type="protein sequence ID" value="MFM1524393.1"/>
    <property type="molecule type" value="Genomic_DNA"/>
</dbReference>
<keyword evidence="1" id="KW-1133">Transmembrane helix</keyword>
<organism evidence="2 3">
    <name type="scientific">Helcococcus bovis</name>
    <dbReference type="NCBI Taxonomy" id="3153252"/>
    <lineage>
        <taxon>Bacteria</taxon>
        <taxon>Bacillati</taxon>
        <taxon>Bacillota</taxon>
        <taxon>Tissierellia</taxon>
        <taxon>Tissierellales</taxon>
        <taxon>Peptoniphilaceae</taxon>
        <taxon>Helcococcus</taxon>
    </lineage>
</organism>
<feature type="transmembrane region" description="Helical" evidence="1">
    <location>
        <begin position="274"/>
        <end position="292"/>
    </location>
</feature>
<reference evidence="2 3" key="1">
    <citation type="journal article" date="2024" name="Front. Microbiol.">
        <title>Pangenomic and biochemical analyses of Helcococcus ovis reveal widespread tetracycline resistance and a novel bacterial species, Helcococcus bovis.</title>
        <authorList>
            <person name="Cunha F."/>
            <person name="Zhai Y."/>
            <person name="Casaro S."/>
            <person name="Jones K.L."/>
            <person name="Hernandez M."/>
            <person name="Bisinotto R.S."/>
            <person name="Kariyawasam S."/>
            <person name="Brown M.B."/>
            <person name="Phillips A."/>
            <person name="Jeong K.C."/>
            <person name="Galvao K.N."/>
        </authorList>
    </citation>
    <scope>NUCLEOTIDE SEQUENCE [LARGE SCALE GENOMIC DNA]</scope>
    <source>
        <strain evidence="2 3">KG197</strain>
    </source>
</reference>
<dbReference type="RefSeq" id="WP_408126241.1">
    <property type="nucleotide sequence ID" value="NZ_JBFNFH010000002.1"/>
</dbReference>
<name>A0ABW9F5Z3_9FIRM</name>
<keyword evidence="1" id="KW-0472">Membrane</keyword>
<evidence type="ECO:0000313" key="2">
    <source>
        <dbReference type="EMBL" id="MFM1524393.1"/>
    </source>
</evidence>
<accession>A0ABW9F5Z3</accession>
<keyword evidence="3" id="KW-1185">Reference proteome</keyword>
<evidence type="ECO:0000256" key="1">
    <source>
        <dbReference type="SAM" id="Phobius"/>
    </source>
</evidence>
<feature type="transmembrane region" description="Helical" evidence="1">
    <location>
        <begin position="222"/>
        <end position="245"/>
    </location>
</feature>
<sequence>MNYNNIYLGIRDIFKNFKNILLLIIILSLISQPIVKSIDSLIINLTEEKKLVNYSREYNLELVPISFEDIDQNLKEDVNEFFENNEITSFNSGYFSEKVGQYVYFFDGRSDQKYNNKSYILSDRSIENAVLNEVNDDNIKNNIYDILNDLGYGFNFNVYEIISDDEIDNVYKYIDKSELVGIVSNLDISNVETINKLEKVFNNSFAKLKIVKSEKTDENDFLFKYIFVYNFLNILLVIFVINYFYKELFNNLRKEHKIHYIHGARIKDIFIRNIVHIILIVLSFFMIFLFLNAFNKNIIAHVIKTISIFYLVIFLINNIVFCKKLSKSILS</sequence>
<keyword evidence="1" id="KW-0812">Transmembrane</keyword>
<evidence type="ECO:0008006" key="4">
    <source>
        <dbReference type="Google" id="ProtNLM"/>
    </source>
</evidence>
<protein>
    <recommendedName>
        <fullName evidence="4">DUF1430 domain-containing protein</fullName>
    </recommendedName>
</protein>